<organism evidence="1 2">
    <name type="scientific">Solanum commersonii</name>
    <name type="common">Commerson's wild potato</name>
    <name type="synonym">Commerson's nightshade</name>
    <dbReference type="NCBI Taxonomy" id="4109"/>
    <lineage>
        <taxon>Eukaryota</taxon>
        <taxon>Viridiplantae</taxon>
        <taxon>Streptophyta</taxon>
        <taxon>Embryophyta</taxon>
        <taxon>Tracheophyta</taxon>
        <taxon>Spermatophyta</taxon>
        <taxon>Magnoliopsida</taxon>
        <taxon>eudicotyledons</taxon>
        <taxon>Gunneridae</taxon>
        <taxon>Pentapetalae</taxon>
        <taxon>asterids</taxon>
        <taxon>lamiids</taxon>
        <taxon>Solanales</taxon>
        <taxon>Solanaceae</taxon>
        <taxon>Solanoideae</taxon>
        <taxon>Solaneae</taxon>
        <taxon>Solanum</taxon>
    </lineage>
</organism>
<evidence type="ECO:0000313" key="2">
    <source>
        <dbReference type="Proteomes" id="UP000824120"/>
    </source>
</evidence>
<proteinExistence type="predicted"/>
<evidence type="ECO:0000313" key="1">
    <source>
        <dbReference type="EMBL" id="KAG5594948.1"/>
    </source>
</evidence>
<name>A0A9J5Y6T1_SOLCO</name>
<dbReference type="Proteomes" id="UP000824120">
    <property type="component" value="Chromosome 7"/>
</dbReference>
<accession>A0A9J5Y6T1</accession>
<reference evidence="1 2" key="1">
    <citation type="submission" date="2020-09" db="EMBL/GenBank/DDBJ databases">
        <title>De no assembly of potato wild relative species, Solanum commersonii.</title>
        <authorList>
            <person name="Cho K."/>
        </authorList>
    </citation>
    <scope>NUCLEOTIDE SEQUENCE [LARGE SCALE GENOMIC DNA]</scope>
    <source>
        <strain evidence="1">LZ3.2</strain>
        <tissue evidence="1">Leaf</tissue>
    </source>
</reference>
<sequence length="182" mass="20865">MEDCPSLHLGDNLEGEKLVDLNFQEWDDSFNRIQLVVLRRLCSNHSPIALQCGIWGHNKSDFKFDNWWLNTKGFVETLENGGSLLYSLTLKGKLKEWSRTNLGNLGLQRVQILSQLAMLDAVMENRVLTEEESAMKASLIMDYEQHLRRDSMNTKIKSFVAESGGQKYEVFSQSGQCTQKMQ</sequence>
<dbReference type="EMBL" id="JACXVP010000007">
    <property type="protein sequence ID" value="KAG5594948.1"/>
    <property type="molecule type" value="Genomic_DNA"/>
</dbReference>
<comment type="caution">
    <text evidence="1">The sequence shown here is derived from an EMBL/GenBank/DDBJ whole genome shotgun (WGS) entry which is preliminary data.</text>
</comment>
<gene>
    <name evidence="1" type="ORF">H5410_036180</name>
</gene>
<protein>
    <submittedName>
        <fullName evidence="1">Uncharacterized protein</fullName>
    </submittedName>
</protein>
<dbReference type="OrthoDB" id="1305844at2759"/>
<keyword evidence="2" id="KW-1185">Reference proteome</keyword>
<dbReference type="AlphaFoldDB" id="A0A9J5Y6T1"/>